<dbReference type="EMBL" id="KN839945">
    <property type="protein sequence ID" value="KIJ58391.1"/>
    <property type="molecule type" value="Genomic_DNA"/>
</dbReference>
<proteinExistence type="predicted"/>
<keyword evidence="1" id="KW-0472">Membrane</keyword>
<evidence type="ECO:0000313" key="3">
    <source>
        <dbReference type="Proteomes" id="UP000053820"/>
    </source>
</evidence>
<reference evidence="2 3" key="1">
    <citation type="submission" date="2014-04" db="EMBL/GenBank/DDBJ databases">
        <title>Evolutionary Origins and Diversification of the Mycorrhizal Mutualists.</title>
        <authorList>
            <consortium name="DOE Joint Genome Institute"/>
            <consortium name="Mycorrhizal Genomics Consortium"/>
            <person name="Kohler A."/>
            <person name="Kuo A."/>
            <person name="Nagy L.G."/>
            <person name="Floudas D."/>
            <person name="Copeland A."/>
            <person name="Barry K.W."/>
            <person name="Cichocki N."/>
            <person name="Veneault-Fourrey C."/>
            <person name="LaButti K."/>
            <person name="Lindquist E.A."/>
            <person name="Lipzen A."/>
            <person name="Lundell T."/>
            <person name="Morin E."/>
            <person name="Murat C."/>
            <person name="Riley R."/>
            <person name="Ohm R."/>
            <person name="Sun H."/>
            <person name="Tunlid A."/>
            <person name="Henrissat B."/>
            <person name="Grigoriev I.V."/>
            <person name="Hibbett D.S."/>
            <person name="Martin F."/>
        </authorList>
    </citation>
    <scope>NUCLEOTIDE SEQUENCE [LARGE SCALE GENOMIC DNA]</scope>
    <source>
        <strain evidence="2 3">MD-312</strain>
    </source>
</reference>
<keyword evidence="3" id="KW-1185">Reference proteome</keyword>
<evidence type="ECO:0000313" key="2">
    <source>
        <dbReference type="EMBL" id="KIJ58391.1"/>
    </source>
</evidence>
<keyword evidence="1" id="KW-1133">Transmembrane helix</keyword>
<feature type="non-terminal residue" evidence="2">
    <location>
        <position position="108"/>
    </location>
</feature>
<keyword evidence="1" id="KW-0812">Transmembrane</keyword>
<sequence length="108" mass="12223">MYSLSRHTEEAAFEPGGVRVDEVDRGASVVGECIDANTCLPFRPTRRSSRPSQVSRYCMSLAPDFTAVRTMPPFIQYTNLLRYLLVATIEICSYLLRILVSSESWSLR</sequence>
<evidence type="ECO:0000256" key="1">
    <source>
        <dbReference type="SAM" id="Phobius"/>
    </source>
</evidence>
<protein>
    <submittedName>
        <fullName evidence="2">Uncharacterized protein</fullName>
    </submittedName>
</protein>
<name>A0A0C9W6K5_9AGAM</name>
<accession>A0A0C9W6K5</accession>
<gene>
    <name evidence="2" type="ORF">HYDPIDRAFT_119564</name>
</gene>
<dbReference type="AlphaFoldDB" id="A0A0C9W6K5"/>
<dbReference type="Proteomes" id="UP000053820">
    <property type="component" value="Unassembled WGS sequence"/>
</dbReference>
<organism evidence="2 3">
    <name type="scientific">Hydnomerulius pinastri MD-312</name>
    <dbReference type="NCBI Taxonomy" id="994086"/>
    <lineage>
        <taxon>Eukaryota</taxon>
        <taxon>Fungi</taxon>
        <taxon>Dikarya</taxon>
        <taxon>Basidiomycota</taxon>
        <taxon>Agaricomycotina</taxon>
        <taxon>Agaricomycetes</taxon>
        <taxon>Agaricomycetidae</taxon>
        <taxon>Boletales</taxon>
        <taxon>Boletales incertae sedis</taxon>
        <taxon>Leucogyrophana</taxon>
    </lineage>
</organism>
<dbReference type="HOGENOM" id="CLU_2216121_0_0_1"/>
<feature type="transmembrane region" description="Helical" evidence="1">
    <location>
        <begin position="80"/>
        <end position="100"/>
    </location>
</feature>